<dbReference type="RefSeq" id="WP_016826348.1">
    <property type="nucleotide sequence ID" value="NZ_CP023700.1"/>
</dbReference>
<protein>
    <submittedName>
        <fullName evidence="1">Uncharacterized protein</fullName>
    </submittedName>
</protein>
<gene>
    <name evidence="1" type="ORF">CP969_13690</name>
</gene>
<organism evidence="1 2">
    <name type="scientific">Streptomyces viridosporus T7A</name>
    <dbReference type="NCBI Taxonomy" id="665577"/>
    <lineage>
        <taxon>Bacteria</taxon>
        <taxon>Bacillati</taxon>
        <taxon>Actinomycetota</taxon>
        <taxon>Actinomycetes</taxon>
        <taxon>Kitasatosporales</taxon>
        <taxon>Streptomycetaceae</taxon>
        <taxon>Streptomyces</taxon>
    </lineage>
</organism>
<accession>A0ABX6AFV0</accession>
<sequence>MHPETRLALHRVRVADLRAEADAHRLAGATRGRRTPYDLRGRLGWTLVEVGLRLVTAPRTATTVP</sequence>
<evidence type="ECO:0000313" key="2">
    <source>
        <dbReference type="Proteomes" id="UP000327143"/>
    </source>
</evidence>
<dbReference type="Proteomes" id="UP000327143">
    <property type="component" value="Chromosome"/>
</dbReference>
<keyword evidence="2" id="KW-1185">Reference proteome</keyword>
<name>A0ABX6AFV0_STRVD</name>
<evidence type="ECO:0000313" key="1">
    <source>
        <dbReference type="EMBL" id="QEU85648.1"/>
    </source>
</evidence>
<dbReference type="EMBL" id="CP023700">
    <property type="protein sequence ID" value="QEU85648.1"/>
    <property type="molecule type" value="Genomic_DNA"/>
</dbReference>
<proteinExistence type="predicted"/>
<reference evidence="1 2" key="1">
    <citation type="submission" date="2017-09" db="EMBL/GenBank/DDBJ databases">
        <authorList>
            <person name="Lee N."/>
            <person name="Cho B.-K."/>
        </authorList>
    </citation>
    <scope>NUCLEOTIDE SEQUENCE [LARGE SCALE GENOMIC DNA]</scope>
    <source>
        <strain evidence="1 2">ATCC 39115</strain>
    </source>
</reference>